<proteinExistence type="predicted"/>
<dbReference type="InterPro" id="IPR055235">
    <property type="entry name" value="ASD1_cat"/>
</dbReference>
<dbReference type="InterPro" id="IPR017853">
    <property type="entry name" value="GH"/>
</dbReference>
<gene>
    <name evidence="4" type="ORF">CGL56_04080</name>
</gene>
<dbReference type="PANTHER" id="PTHR43576:SF3">
    <property type="entry name" value="ALPHA-L-ARABINOFURANOSIDASE C"/>
    <property type="match status" value="1"/>
</dbReference>
<organism evidence="4 5">
    <name type="scientific">Neolewinella marina</name>
    <dbReference type="NCBI Taxonomy" id="438751"/>
    <lineage>
        <taxon>Bacteria</taxon>
        <taxon>Pseudomonadati</taxon>
        <taxon>Bacteroidota</taxon>
        <taxon>Saprospiria</taxon>
        <taxon>Saprospirales</taxon>
        <taxon>Lewinellaceae</taxon>
        <taxon>Neolewinella</taxon>
    </lineage>
</organism>
<evidence type="ECO:0000259" key="2">
    <source>
        <dbReference type="Pfam" id="PF18962"/>
    </source>
</evidence>
<keyword evidence="5" id="KW-1185">Reference proteome</keyword>
<dbReference type="GO" id="GO:0000272">
    <property type="term" value="P:polysaccharide catabolic process"/>
    <property type="evidence" value="ECO:0007669"/>
    <property type="project" value="TreeGrafter"/>
</dbReference>
<feature type="domain" description="Secretion system C-terminal sorting" evidence="2">
    <location>
        <begin position="855"/>
        <end position="930"/>
    </location>
</feature>
<evidence type="ECO:0000259" key="3">
    <source>
        <dbReference type="Pfam" id="PF22848"/>
    </source>
</evidence>
<dbReference type="InterPro" id="IPR026444">
    <property type="entry name" value="Secre_tail"/>
</dbReference>
<accession>A0A2G0CJT3</accession>
<dbReference type="Pfam" id="PF22848">
    <property type="entry name" value="ASD1_dom"/>
    <property type="match status" value="1"/>
</dbReference>
<dbReference type="EMBL" id="PDLO01000001">
    <property type="protein sequence ID" value="PHL00226.1"/>
    <property type="molecule type" value="Genomic_DNA"/>
</dbReference>
<feature type="domain" description="Alpha-L-arabinofuranosidase 1 catalytic" evidence="3">
    <location>
        <begin position="67"/>
        <end position="264"/>
    </location>
</feature>
<evidence type="ECO:0000313" key="5">
    <source>
        <dbReference type="Proteomes" id="UP000226437"/>
    </source>
</evidence>
<keyword evidence="1" id="KW-0732">Signal</keyword>
<evidence type="ECO:0000256" key="1">
    <source>
        <dbReference type="SAM" id="SignalP"/>
    </source>
</evidence>
<dbReference type="InterPro" id="IPR013780">
    <property type="entry name" value="Glyco_hydro_b"/>
</dbReference>
<dbReference type="OrthoDB" id="9758333at2"/>
<protein>
    <submittedName>
        <fullName evidence="4">Uncharacterized protein</fullName>
    </submittedName>
</protein>
<feature type="signal peptide" evidence="1">
    <location>
        <begin position="1"/>
        <end position="23"/>
    </location>
</feature>
<dbReference type="NCBIfam" id="TIGR04183">
    <property type="entry name" value="Por_Secre_tail"/>
    <property type="match status" value="1"/>
</dbReference>
<dbReference type="AlphaFoldDB" id="A0A2G0CJT3"/>
<dbReference type="Gene3D" id="3.20.20.80">
    <property type="entry name" value="Glycosidases"/>
    <property type="match status" value="1"/>
</dbReference>
<name>A0A2G0CJT3_9BACT</name>
<dbReference type="Gene3D" id="2.60.40.1180">
    <property type="entry name" value="Golgi alpha-mannosidase II"/>
    <property type="match status" value="1"/>
</dbReference>
<dbReference type="SUPFAM" id="SSF51011">
    <property type="entry name" value="Glycosyl hydrolase domain"/>
    <property type="match status" value="1"/>
</dbReference>
<evidence type="ECO:0000313" key="4">
    <source>
        <dbReference type="EMBL" id="PHL00226.1"/>
    </source>
</evidence>
<dbReference type="Gene3D" id="2.60.120.260">
    <property type="entry name" value="Galactose-binding domain-like"/>
    <property type="match status" value="2"/>
</dbReference>
<reference evidence="4 5" key="1">
    <citation type="submission" date="2017-10" db="EMBL/GenBank/DDBJ databases">
        <title>The draft genome sequence of Lewinella marina KCTC 32374.</title>
        <authorList>
            <person name="Wang K."/>
        </authorList>
    </citation>
    <scope>NUCLEOTIDE SEQUENCE [LARGE SCALE GENOMIC DNA]</scope>
    <source>
        <strain evidence="4 5">MKG-38</strain>
    </source>
</reference>
<dbReference type="SUPFAM" id="SSF51445">
    <property type="entry name" value="(Trans)glycosidases"/>
    <property type="match status" value="1"/>
</dbReference>
<comment type="caution">
    <text evidence="4">The sequence shown here is derived from an EMBL/GenBank/DDBJ whole genome shotgun (WGS) entry which is preliminary data.</text>
</comment>
<dbReference type="Pfam" id="PF18962">
    <property type="entry name" value="Por_Secre_tail"/>
    <property type="match status" value="1"/>
</dbReference>
<feature type="chain" id="PRO_5013954834" evidence="1">
    <location>
        <begin position="24"/>
        <end position="932"/>
    </location>
</feature>
<sequence length="932" mass="101990">MKSFKLWSTVLLTMLSVSLFGQAQVSVRATSTLNEVSELPLGLNLNSLVDNDANRVDGARPLRTALAATGARYLRFPGGEKSDAYAWAAPPYNDPSTAYLLRQSERDWPANDPRFWDLGAGKWATSNYNFDQFMADCQATGAEPVVVVAFDGMYLPAHSGGTALSREQALEMAVAWVRYANVTKGYNVKYWELGNETWNGTTYAGRDPGFTTYGRDVAEFARAMKAVDPSIKIGINGASFSDFDLALKECAAEVDFLDVHAYPAYGFRTYDQYLNTQLNPGGIVNVAQRAIDAVADPEVREKLFIVMTETSATGYQLDSEWDAGNNLGQALANFDILMQMLEDSRVRFTQFWNSRWIRPDTGNSHPYDLFTATNELNASGQAMAMMADELLDRMVETTSEGVVRTFATTNKAGDQLTVFLLNKDTLSTPANLTLEGFTAAPGVARSVFTGPHPGSPRVEWKPAEDASLQNGQVALTLPPASVTILKFTPPTKVAAAPSGDYWLEAECATVGSQWITGESTGASGGQYTVVPRGSSMRVPPADLDENRVRFDLSVETAGTYHLFARINAPSNTKDSYWVRVNEGSWYRWNSGIIQRKGFQWNQLPDGVALRAGNNTIDFAFRESGTELDKLFVTRSGTLPTDFGADAGNCIGSSSSNSSTSGSVGTVEAECTTGSSSWDQQFSSEASGGSYLVFTGDRHLEEPAAGEMVQEFRHEIYVPETAPHYLFMRVDAPDPSRNSVWVKVDDQPWMKFWRETSGEQLLTNGFEWRMVNHDGVAGTLNLNAGYHTVRVANREPGTRIDKVTFSTAKTAPEGYGPDAADCGATTSHTMASSMQMQAAPTDLPSDSAPDSPVMSVFPNPADDQLTLEVTSDYNGTVNLIIYDLHGRSVQQEVFDKEGEQLQAYFPLDSFPSGVYLLRVVEGDHSTTQSFIRR</sequence>
<dbReference type="Proteomes" id="UP000226437">
    <property type="component" value="Unassembled WGS sequence"/>
</dbReference>
<dbReference type="PANTHER" id="PTHR43576">
    <property type="entry name" value="ALPHA-L-ARABINOFURANOSIDASE C-RELATED"/>
    <property type="match status" value="1"/>
</dbReference>